<feature type="domain" description="Glycosyl transferase family 1" evidence="1">
    <location>
        <begin position="187"/>
        <end position="328"/>
    </location>
</feature>
<evidence type="ECO:0000313" key="3">
    <source>
        <dbReference type="EMBL" id="QNG49028.1"/>
    </source>
</evidence>
<proteinExistence type="predicted"/>
<dbReference type="InterPro" id="IPR028098">
    <property type="entry name" value="Glyco_trans_4-like_N"/>
</dbReference>
<dbReference type="Gene3D" id="3.40.50.2000">
    <property type="entry name" value="Glycogen Phosphorylase B"/>
    <property type="match status" value="2"/>
</dbReference>
<dbReference type="PANTHER" id="PTHR45947">
    <property type="entry name" value="SULFOQUINOVOSYL TRANSFERASE SQD2"/>
    <property type="match status" value="1"/>
</dbReference>
<feature type="domain" description="Glycosyltransferase subfamily 4-like N-terminal" evidence="2">
    <location>
        <begin position="12"/>
        <end position="169"/>
    </location>
</feature>
<dbReference type="Pfam" id="PF00534">
    <property type="entry name" value="Glycos_transf_1"/>
    <property type="match status" value="1"/>
</dbReference>
<reference evidence="3 4" key="1">
    <citation type="submission" date="2020-07" db="EMBL/GenBank/DDBJ databases">
        <title>Whole genome sequence of Sphingobium yanoikuyae A3.</title>
        <authorList>
            <person name="Han S.-S."/>
        </authorList>
    </citation>
    <scope>NUCLEOTIDE SEQUENCE [LARGE SCALE GENOMIC DNA]</scope>
    <source>
        <strain evidence="3 4">A3</strain>
    </source>
</reference>
<dbReference type="EMBL" id="CP060122">
    <property type="protein sequence ID" value="QNG49028.1"/>
    <property type="molecule type" value="Genomic_DNA"/>
</dbReference>
<dbReference type="InterPro" id="IPR050194">
    <property type="entry name" value="Glycosyltransferase_grp1"/>
</dbReference>
<dbReference type="Pfam" id="PF13439">
    <property type="entry name" value="Glyco_transf_4"/>
    <property type="match status" value="1"/>
</dbReference>
<evidence type="ECO:0000259" key="2">
    <source>
        <dbReference type="Pfam" id="PF13439"/>
    </source>
</evidence>
<dbReference type="CDD" id="cd03801">
    <property type="entry name" value="GT4_PimA-like"/>
    <property type="match status" value="1"/>
</dbReference>
<dbReference type="Proteomes" id="UP000515377">
    <property type="component" value="Chromosome"/>
</dbReference>
<dbReference type="PANTHER" id="PTHR45947:SF3">
    <property type="entry name" value="SULFOQUINOVOSYL TRANSFERASE SQD2"/>
    <property type="match status" value="1"/>
</dbReference>
<sequence>MIGLRSIGSGQGGVEAHVDHLTRELDALGLRVEVVTRSPYQSERMTRGHATSVVPVWSPRATALEALVHSALATLRAAWRRPVILHIHAIGPSLMAPFARLLGLKVVVTHHGEDYAREKWGRTGKRMLRLGEWCGARFAHARIVVSSSLAERLSQSFKVPFFYLPNGVSVRGPVAGTGTLKAFGLEPGKYILNVSRIVPEKRQLDLIDALGQLGRDDMKLLLVGSADHESDYSRTVNARANAHPQVVLAGFQTGQPLAELFSHAGAFALPSSHEGLPIALLEAMAYGNPVVASAIEANRNVALPAHCYVPCADVPALSAALARALNEGAGGKRIDWSNLIAQYSWPDIAERTAAIYHEVDSSVGMRTLPGMIRPNPGREGVSQAVKNV</sequence>
<accession>A0A9X7YGC4</accession>
<organism evidence="3 4">
    <name type="scientific">Sphingobium yanoikuyae</name>
    <name type="common">Sphingomonas yanoikuyae</name>
    <dbReference type="NCBI Taxonomy" id="13690"/>
    <lineage>
        <taxon>Bacteria</taxon>
        <taxon>Pseudomonadati</taxon>
        <taxon>Pseudomonadota</taxon>
        <taxon>Alphaproteobacteria</taxon>
        <taxon>Sphingomonadales</taxon>
        <taxon>Sphingomonadaceae</taxon>
        <taxon>Sphingobium</taxon>
    </lineage>
</organism>
<evidence type="ECO:0000259" key="1">
    <source>
        <dbReference type="Pfam" id="PF00534"/>
    </source>
</evidence>
<evidence type="ECO:0000313" key="4">
    <source>
        <dbReference type="Proteomes" id="UP000515377"/>
    </source>
</evidence>
<dbReference type="SUPFAM" id="SSF53756">
    <property type="entry name" value="UDP-Glycosyltransferase/glycogen phosphorylase"/>
    <property type="match status" value="1"/>
</dbReference>
<dbReference type="GO" id="GO:0016758">
    <property type="term" value="F:hexosyltransferase activity"/>
    <property type="evidence" value="ECO:0007669"/>
    <property type="project" value="TreeGrafter"/>
</dbReference>
<gene>
    <name evidence="3" type="ORF">H3V42_13740</name>
</gene>
<dbReference type="InterPro" id="IPR001296">
    <property type="entry name" value="Glyco_trans_1"/>
</dbReference>
<name>A0A9X7YGC4_SPHYA</name>
<protein>
    <submittedName>
        <fullName evidence="3">Glycosyltransferase family 4 protein</fullName>
    </submittedName>
</protein>
<dbReference type="AlphaFoldDB" id="A0A9X7YGC4"/>